<protein>
    <submittedName>
        <fullName evidence="1">Uncharacterized protein</fullName>
    </submittedName>
</protein>
<proteinExistence type="predicted"/>
<accession>A0A932CL67</accession>
<dbReference type="AlphaFoldDB" id="A0A932CL67"/>
<dbReference type="EMBL" id="JACPRF010000022">
    <property type="protein sequence ID" value="MBI2875393.1"/>
    <property type="molecule type" value="Genomic_DNA"/>
</dbReference>
<evidence type="ECO:0000313" key="1">
    <source>
        <dbReference type="EMBL" id="MBI2875393.1"/>
    </source>
</evidence>
<dbReference type="Proteomes" id="UP000769766">
    <property type="component" value="Unassembled WGS sequence"/>
</dbReference>
<sequence>MGLLTGRKEVRSDRGGGLQSEILGLTLQVEGGQLRLYESATGRRLPTPMEEKEVRQAAEAELERLRAEMERLRER</sequence>
<comment type="caution">
    <text evidence="1">The sequence shown here is derived from an EMBL/GenBank/DDBJ whole genome shotgun (WGS) entry which is preliminary data.</text>
</comment>
<name>A0A932CL67_UNCTE</name>
<gene>
    <name evidence="1" type="ORF">HYY20_00765</name>
</gene>
<organism evidence="1 2">
    <name type="scientific">Tectimicrobiota bacterium</name>
    <dbReference type="NCBI Taxonomy" id="2528274"/>
    <lineage>
        <taxon>Bacteria</taxon>
        <taxon>Pseudomonadati</taxon>
        <taxon>Nitrospinota/Tectimicrobiota group</taxon>
        <taxon>Candidatus Tectimicrobiota</taxon>
    </lineage>
</organism>
<evidence type="ECO:0000313" key="2">
    <source>
        <dbReference type="Proteomes" id="UP000769766"/>
    </source>
</evidence>
<reference evidence="1" key="1">
    <citation type="submission" date="2020-07" db="EMBL/GenBank/DDBJ databases">
        <title>Huge and variable diversity of episymbiotic CPR bacteria and DPANN archaea in groundwater ecosystems.</title>
        <authorList>
            <person name="He C.Y."/>
            <person name="Keren R."/>
            <person name="Whittaker M."/>
            <person name="Farag I.F."/>
            <person name="Doudna J."/>
            <person name="Cate J.H.D."/>
            <person name="Banfield J.F."/>
        </authorList>
    </citation>
    <scope>NUCLEOTIDE SEQUENCE</scope>
    <source>
        <strain evidence="1">NC_groundwater_672_Ag_B-0.1um_62_36</strain>
    </source>
</reference>